<dbReference type="AlphaFoldDB" id="A0A1F5YMU2"/>
<reference evidence="2 3" key="1">
    <citation type="journal article" date="2016" name="Nat. Commun.">
        <title>Thousands of microbial genomes shed light on interconnected biogeochemical processes in an aquifer system.</title>
        <authorList>
            <person name="Anantharaman K."/>
            <person name="Brown C.T."/>
            <person name="Hug L.A."/>
            <person name="Sharon I."/>
            <person name="Castelle C.J."/>
            <person name="Probst A.J."/>
            <person name="Thomas B.C."/>
            <person name="Singh A."/>
            <person name="Wilkins M.J."/>
            <person name="Karaoz U."/>
            <person name="Brodie E.L."/>
            <person name="Williams K.H."/>
            <person name="Hubbard S.S."/>
            <person name="Banfield J.F."/>
        </authorList>
    </citation>
    <scope>NUCLEOTIDE SEQUENCE [LARGE SCALE GENOMIC DNA]</scope>
</reference>
<dbReference type="STRING" id="1798374.A2Z33_00535"/>
<name>A0A1F5YMU2_9BACT</name>
<evidence type="ECO:0000313" key="3">
    <source>
        <dbReference type="Proteomes" id="UP000178448"/>
    </source>
</evidence>
<gene>
    <name evidence="2" type="ORF">A2Z33_00535</name>
</gene>
<organism evidence="2 3">
    <name type="scientific">Candidatus Gottesmanbacteria bacterium RBG_16_52_11</name>
    <dbReference type="NCBI Taxonomy" id="1798374"/>
    <lineage>
        <taxon>Bacteria</taxon>
        <taxon>Candidatus Gottesmaniibacteriota</taxon>
    </lineage>
</organism>
<feature type="region of interest" description="Disordered" evidence="1">
    <location>
        <begin position="36"/>
        <end position="56"/>
    </location>
</feature>
<protein>
    <submittedName>
        <fullName evidence="2">Uncharacterized protein</fullName>
    </submittedName>
</protein>
<dbReference type="Proteomes" id="UP000178448">
    <property type="component" value="Unassembled WGS sequence"/>
</dbReference>
<accession>A0A1F5YMU2</accession>
<evidence type="ECO:0000256" key="1">
    <source>
        <dbReference type="SAM" id="MobiDB-lite"/>
    </source>
</evidence>
<proteinExistence type="predicted"/>
<dbReference type="EMBL" id="MFJD01000015">
    <property type="protein sequence ID" value="OGG01509.1"/>
    <property type="molecule type" value="Genomic_DNA"/>
</dbReference>
<comment type="caution">
    <text evidence="2">The sequence shown here is derived from an EMBL/GenBank/DDBJ whole genome shotgun (WGS) entry which is preliminary data.</text>
</comment>
<sequence length="171" mass="18533">MNDSVKRLVWILAVAAAFLVGINTGRKAATGSIENLEQTKQSDNTPQNIPTPTPAGNIPFTSSACTIAFEYPGYLQYVTLENSAAFVDVTRPDRYLKLDCAKDLPEPGSGSDSVSQIMVASASARLHREKRTSDGTLIASLYLTHPQTDLEIRINGTEDAVDTVLNTLEFK</sequence>
<feature type="compositionally biased region" description="Polar residues" evidence="1">
    <location>
        <begin position="36"/>
        <end position="50"/>
    </location>
</feature>
<evidence type="ECO:0000313" key="2">
    <source>
        <dbReference type="EMBL" id="OGG01509.1"/>
    </source>
</evidence>